<accession>A0A5B7DYH7</accession>
<comment type="caution">
    <text evidence="1">The sequence shown here is derived from an EMBL/GenBank/DDBJ whole genome shotgun (WGS) entry which is preliminary data.</text>
</comment>
<dbReference type="Proteomes" id="UP000324222">
    <property type="component" value="Unassembled WGS sequence"/>
</dbReference>
<proteinExistence type="predicted"/>
<evidence type="ECO:0000313" key="1">
    <source>
        <dbReference type="EMBL" id="MPC26107.1"/>
    </source>
</evidence>
<dbReference type="AlphaFoldDB" id="A0A5B7DYH7"/>
<organism evidence="1 2">
    <name type="scientific">Portunus trituberculatus</name>
    <name type="common">Swimming crab</name>
    <name type="synonym">Neptunus trituberculatus</name>
    <dbReference type="NCBI Taxonomy" id="210409"/>
    <lineage>
        <taxon>Eukaryota</taxon>
        <taxon>Metazoa</taxon>
        <taxon>Ecdysozoa</taxon>
        <taxon>Arthropoda</taxon>
        <taxon>Crustacea</taxon>
        <taxon>Multicrustacea</taxon>
        <taxon>Malacostraca</taxon>
        <taxon>Eumalacostraca</taxon>
        <taxon>Eucarida</taxon>
        <taxon>Decapoda</taxon>
        <taxon>Pleocyemata</taxon>
        <taxon>Brachyura</taxon>
        <taxon>Eubrachyura</taxon>
        <taxon>Portunoidea</taxon>
        <taxon>Portunidae</taxon>
        <taxon>Portuninae</taxon>
        <taxon>Portunus</taxon>
    </lineage>
</organism>
<protein>
    <submittedName>
        <fullName evidence="1">Uncharacterized protein</fullName>
    </submittedName>
</protein>
<evidence type="ECO:0000313" key="2">
    <source>
        <dbReference type="Proteomes" id="UP000324222"/>
    </source>
</evidence>
<sequence>MAIRQLWTPQDELFGATGVVHGPDLRRRATAASEIIHGTFGVLKCKLASQGECGDHVRGGQVVPLSKTVCYRPAHWPPSLPPTVTFVGKTMPIGASRVLTQTTWQALHGNTRPQGIVMKEKEPPSIAHHPSLVCCHVVGASHEVEHSG</sequence>
<dbReference type="EMBL" id="VSRR010001556">
    <property type="protein sequence ID" value="MPC26107.1"/>
    <property type="molecule type" value="Genomic_DNA"/>
</dbReference>
<name>A0A5B7DYH7_PORTR</name>
<keyword evidence="2" id="KW-1185">Reference proteome</keyword>
<gene>
    <name evidence="1" type="ORF">E2C01_019238</name>
</gene>
<reference evidence="1 2" key="1">
    <citation type="submission" date="2019-05" db="EMBL/GenBank/DDBJ databases">
        <title>Another draft genome of Portunus trituberculatus and its Hox gene families provides insights of decapod evolution.</title>
        <authorList>
            <person name="Jeong J.-H."/>
            <person name="Song I."/>
            <person name="Kim S."/>
            <person name="Choi T."/>
            <person name="Kim D."/>
            <person name="Ryu S."/>
            <person name="Kim W."/>
        </authorList>
    </citation>
    <scope>NUCLEOTIDE SEQUENCE [LARGE SCALE GENOMIC DNA]</scope>
    <source>
        <tissue evidence="1">Muscle</tissue>
    </source>
</reference>